<dbReference type="HOGENOM" id="CLU_1153508_0_0_1"/>
<keyword evidence="5" id="KW-0732">Signal</keyword>
<comment type="catalytic activity">
    <reaction evidence="12">
        <text>[(1-&gt;4)-beta-D-glucosyl]n+m + reduced acceptor + O2 = 4-dehydro-beta-D-glucosyl-[(1-&gt;4)-beta-D-glucosyl]n-1 + [(1-&gt;4)-beta-D-glucosyl]m + acceptor + H2O.</text>
        <dbReference type="EC" id="1.14.99.56"/>
    </reaction>
</comment>
<evidence type="ECO:0000256" key="7">
    <source>
        <dbReference type="ARBA" id="ARBA00023002"/>
    </source>
</evidence>
<keyword evidence="8" id="KW-0186">Copper</keyword>
<evidence type="ECO:0000256" key="2">
    <source>
        <dbReference type="ARBA" id="ARBA00004613"/>
    </source>
</evidence>
<evidence type="ECO:0000256" key="3">
    <source>
        <dbReference type="ARBA" id="ARBA00022525"/>
    </source>
</evidence>
<dbReference type="EC" id="1.14.99.56" evidence="13"/>
<keyword evidence="7" id="KW-0560">Oxidoreductase</keyword>
<dbReference type="RefSeq" id="XP_005761324.1">
    <property type="nucleotide sequence ID" value="XM_005761267.1"/>
</dbReference>
<keyword evidence="11" id="KW-0624">Polysaccharide degradation</keyword>
<keyword evidence="6" id="KW-0136">Cellulose degradation</keyword>
<dbReference type="Pfam" id="PF03443">
    <property type="entry name" value="AA9"/>
    <property type="match status" value="1"/>
</dbReference>
<evidence type="ECO:0000256" key="8">
    <source>
        <dbReference type="ARBA" id="ARBA00023008"/>
    </source>
</evidence>
<sequence length="241" mass="26088">MTTRTLLVSLFSAGAYGHGRLLDPITRVGHRSYENDPVGNAGSATFESDKWVCRHDYTPSVGRTSVTAGGELPVRYSLSADHVGDCAFYLSYDVDLPRSDMSWFKIANVPDCKKLDEQTFSIQLPDFLPAGNAVLRWDWYALHVSSSTPEMYVQCSDLAISAGASPTTVGEITPTYLAKDLYTAAETNAAPFRPGFGAGGNVGADGFFFSGYEPYGYESFCSADDGQWILATCWASASMQA</sequence>
<dbReference type="GeneID" id="17255047"/>
<evidence type="ECO:0000256" key="9">
    <source>
        <dbReference type="ARBA" id="ARBA00023033"/>
    </source>
</evidence>
<keyword evidence="9" id="KW-0503">Monooxygenase</keyword>
<name>A0A0D3ICB0_EMIH1</name>
<dbReference type="GO" id="GO:0030245">
    <property type="term" value="P:cellulose catabolic process"/>
    <property type="evidence" value="ECO:0007669"/>
    <property type="project" value="UniProtKB-KW"/>
</dbReference>
<keyword evidence="10" id="KW-0119">Carbohydrate metabolism</keyword>
<evidence type="ECO:0000256" key="1">
    <source>
        <dbReference type="ARBA" id="ARBA00001973"/>
    </source>
</evidence>
<dbReference type="Proteomes" id="UP000013827">
    <property type="component" value="Unassembled WGS sequence"/>
</dbReference>
<evidence type="ECO:0000256" key="6">
    <source>
        <dbReference type="ARBA" id="ARBA00023001"/>
    </source>
</evidence>
<evidence type="ECO:0000256" key="11">
    <source>
        <dbReference type="ARBA" id="ARBA00023326"/>
    </source>
</evidence>
<proteinExistence type="predicted"/>
<evidence type="ECO:0000256" key="10">
    <source>
        <dbReference type="ARBA" id="ARBA00023277"/>
    </source>
</evidence>
<keyword evidence="3" id="KW-0964">Secreted</keyword>
<dbReference type="EnsemblProtists" id="EOD08895">
    <property type="protein sequence ID" value="EOD08895"/>
    <property type="gene ID" value="EMIHUDRAFT_248913"/>
</dbReference>
<dbReference type="AlphaFoldDB" id="A0A0D3ICB0"/>
<reference evidence="16" key="1">
    <citation type="journal article" date="2013" name="Nature">
        <title>Pan genome of the phytoplankton Emiliania underpins its global distribution.</title>
        <authorList>
            <person name="Read B.A."/>
            <person name="Kegel J."/>
            <person name="Klute M.J."/>
            <person name="Kuo A."/>
            <person name="Lefebvre S.C."/>
            <person name="Maumus F."/>
            <person name="Mayer C."/>
            <person name="Miller J."/>
            <person name="Monier A."/>
            <person name="Salamov A."/>
            <person name="Young J."/>
            <person name="Aguilar M."/>
            <person name="Claverie J.M."/>
            <person name="Frickenhaus S."/>
            <person name="Gonzalez K."/>
            <person name="Herman E.K."/>
            <person name="Lin Y.C."/>
            <person name="Napier J."/>
            <person name="Ogata H."/>
            <person name="Sarno A.F."/>
            <person name="Shmutz J."/>
            <person name="Schroeder D."/>
            <person name="de Vargas C."/>
            <person name="Verret F."/>
            <person name="von Dassow P."/>
            <person name="Valentin K."/>
            <person name="Van de Peer Y."/>
            <person name="Wheeler G."/>
            <person name="Dacks J.B."/>
            <person name="Delwiche C.F."/>
            <person name="Dyhrman S.T."/>
            <person name="Glockner G."/>
            <person name="John U."/>
            <person name="Richards T."/>
            <person name="Worden A.Z."/>
            <person name="Zhang X."/>
            <person name="Grigoriev I.V."/>
            <person name="Allen A.E."/>
            <person name="Bidle K."/>
            <person name="Borodovsky M."/>
            <person name="Bowler C."/>
            <person name="Brownlee C."/>
            <person name="Cock J.M."/>
            <person name="Elias M."/>
            <person name="Gladyshev V.N."/>
            <person name="Groth M."/>
            <person name="Guda C."/>
            <person name="Hadaegh A."/>
            <person name="Iglesias-Rodriguez M.D."/>
            <person name="Jenkins J."/>
            <person name="Jones B.M."/>
            <person name="Lawson T."/>
            <person name="Leese F."/>
            <person name="Lindquist E."/>
            <person name="Lobanov A."/>
            <person name="Lomsadze A."/>
            <person name="Malik S.B."/>
            <person name="Marsh M.E."/>
            <person name="Mackinder L."/>
            <person name="Mock T."/>
            <person name="Mueller-Roeber B."/>
            <person name="Pagarete A."/>
            <person name="Parker M."/>
            <person name="Probert I."/>
            <person name="Quesneville H."/>
            <person name="Raines C."/>
            <person name="Rensing S.A."/>
            <person name="Riano-Pachon D.M."/>
            <person name="Richier S."/>
            <person name="Rokitta S."/>
            <person name="Shiraiwa Y."/>
            <person name="Soanes D.M."/>
            <person name="van der Giezen M."/>
            <person name="Wahlund T.M."/>
            <person name="Williams B."/>
            <person name="Wilson W."/>
            <person name="Wolfe G."/>
            <person name="Wurch L.L."/>
        </authorList>
    </citation>
    <scope>NUCLEOTIDE SEQUENCE</scope>
</reference>
<dbReference type="GO" id="GO:0046872">
    <property type="term" value="F:metal ion binding"/>
    <property type="evidence" value="ECO:0007669"/>
    <property type="project" value="UniProtKB-KW"/>
</dbReference>
<keyword evidence="16" id="KW-1185">Reference proteome</keyword>
<dbReference type="KEGG" id="ehx:EMIHUDRAFT_248913"/>
<accession>A0A0D3ICB0</accession>
<comment type="subcellular location">
    <subcellularLocation>
        <location evidence="2">Secreted</location>
    </subcellularLocation>
</comment>
<evidence type="ECO:0000256" key="4">
    <source>
        <dbReference type="ARBA" id="ARBA00022723"/>
    </source>
</evidence>
<dbReference type="InterPro" id="IPR005103">
    <property type="entry name" value="AA9_LPMO"/>
</dbReference>
<organism evidence="15 16">
    <name type="scientific">Emiliania huxleyi (strain CCMP1516)</name>
    <dbReference type="NCBI Taxonomy" id="280463"/>
    <lineage>
        <taxon>Eukaryota</taxon>
        <taxon>Haptista</taxon>
        <taxon>Haptophyta</taxon>
        <taxon>Prymnesiophyceae</taxon>
        <taxon>Isochrysidales</taxon>
        <taxon>Noelaerhabdaceae</taxon>
        <taxon>Emiliania</taxon>
    </lineage>
</organism>
<evidence type="ECO:0000313" key="16">
    <source>
        <dbReference type="Proteomes" id="UP000013827"/>
    </source>
</evidence>
<dbReference type="PANTHER" id="PTHR33353:SF10">
    <property type="entry name" value="ENDO-BETA-1,4-GLUCANASE D"/>
    <property type="match status" value="1"/>
</dbReference>
<evidence type="ECO:0000259" key="14">
    <source>
        <dbReference type="Pfam" id="PF03443"/>
    </source>
</evidence>
<protein>
    <recommendedName>
        <fullName evidence="13">lytic cellulose monooxygenase (C4-dehydrogenating)</fullName>
        <ecNumber evidence="13">1.14.99.56</ecNumber>
    </recommendedName>
</protein>
<feature type="domain" description="Auxiliary Activity family 9 catalytic" evidence="14">
    <location>
        <begin position="29"/>
        <end position="180"/>
    </location>
</feature>
<dbReference type="Gene3D" id="2.70.50.70">
    <property type="match status" value="1"/>
</dbReference>
<dbReference type="GO" id="GO:0004497">
    <property type="term" value="F:monooxygenase activity"/>
    <property type="evidence" value="ECO:0007669"/>
    <property type="project" value="UniProtKB-KW"/>
</dbReference>
<dbReference type="PaxDb" id="2903-EOD08895"/>
<evidence type="ECO:0000256" key="5">
    <source>
        <dbReference type="ARBA" id="ARBA00022729"/>
    </source>
</evidence>
<evidence type="ECO:0000313" key="15">
    <source>
        <dbReference type="EnsemblProtists" id="EOD08895"/>
    </source>
</evidence>
<keyword evidence="4" id="KW-0479">Metal-binding</keyword>
<dbReference type="GO" id="GO:0005576">
    <property type="term" value="C:extracellular region"/>
    <property type="evidence" value="ECO:0007669"/>
    <property type="project" value="UniProtKB-SubCell"/>
</dbReference>
<reference evidence="15" key="2">
    <citation type="submission" date="2024-10" db="UniProtKB">
        <authorList>
            <consortium name="EnsemblProtists"/>
        </authorList>
    </citation>
    <scope>IDENTIFICATION</scope>
</reference>
<dbReference type="InterPro" id="IPR049892">
    <property type="entry name" value="AA9"/>
</dbReference>
<dbReference type="PANTHER" id="PTHR33353">
    <property type="entry name" value="PUTATIVE (AFU_ORTHOLOGUE AFUA_1G12560)-RELATED"/>
    <property type="match status" value="1"/>
</dbReference>
<comment type="cofactor">
    <cofactor evidence="1">
        <name>Cu(2+)</name>
        <dbReference type="ChEBI" id="CHEBI:29036"/>
    </cofactor>
</comment>
<evidence type="ECO:0000256" key="13">
    <source>
        <dbReference type="ARBA" id="ARBA00047174"/>
    </source>
</evidence>
<evidence type="ECO:0000256" key="12">
    <source>
        <dbReference type="ARBA" id="ARBA00045077"/>
    </source>
</evidence>